<keyword evidence="2" id="KW-1185">Reference proteome</keyword>
<evidence type="ECO:0000313" key="1">
    <source>
        <dbReference type="EMBL" id="CAB4023614.1"/>
    </source>
</evidence>
<dbReference type="PANTHER" id="PTHR47027:SF26">
    <property type="entry name" value="REVERSE TRANSCRIPTASE DOMAIN-CONTAINING PROTEIN"/>
    <property type="match status" value="1"/>
</dbReference>
<dbReference type="AlphaFoldDB" id="A0A7D9J7E7"/>
<dbReference type="EMBL" id="CACRXK020012587">
    <property type="protein sequence ID" value="CAB4023614.1"/>
    <property type="molecule type" value="Genomic_DNA"/>
</dbReference>
<dbReference type="Pfam" id="PF00078">
    <property type="entry name" value="RVT_1"/>
    <property type="match status" value="1"/>
</dbReference>
<dbReference type="PANTHER" id="PTHR47027">
    <property type="entry name" value="REVERSE TRANSCRIPTASE DOMAIN-CONTAINING PROTEIN"/>
    <property type="match status" value="1"/>
</dbReference>
<protein>
    <submittedName>
        <fullName evidence="1">Uncharacterized protein</fullName>
    </submittedName>
</protein>
<dbReference type="Proteomes" id="UP001152795">
    <property type="component" value="Unassembled WGS sequence"/>
</dbReference>
<gene>
    <name evidence="1" type="ORF">PACLA_8A076150</name>
</gene>
<comment type="caution">
    <text evidence="1">The sequence shown here is derived from an EMBL/GenBank/DDBJ whole genome shotgun (WGS) entry which is preliminary data.</text>
</comment>
<sequence length="146" mass="16523">MKEFVIVEGKSSRIYELGQGTRQGGVLSPWLFLAFIDNLIEELSNIKSGICINTVCFGSPMFADDLTMLSRMKSGLDKMLRCASEYNNKWRFTFNATKTVVLTFGESYRERSVNRSIRDWHLGSRVISSAFVSKAVTRGRESGMED</sequence>
<proteinExistence type="predicted"/>
<dbReference type="OrthoDB" id="10014409at2759"/>
<accession>A0A7D9J7E7</accession>
<reference evidence="1" key="1">
    <citation type="submission" date="2020-04" db="EMBL/GenBank/DDBJ databases">
        <authorList>
            <person name="Alioto T."/>
            <person name="Alioto T."/>
            <person name="Gomez Garrido J."/>
        </authorList>
    </citation>
    <scope>NUCLEOTIDE SEQUENCE</scope>
    <source>
        <strain evidence="1">A484AB</strain>
    </source>
</reference>
<dbReference type="PROSITE" id="PS50878">
    <property type="entry name" value="RT_POL"/>
    <property type="match status" value="1"/>
</dbReference>
<organism evidence="1 2">
    <name type="scientific">Paramuricea clavata</name>
    <name type="common">Red gorgonian</name>
    <name type="synonym">Violescent sea-whip</name>
    <dbReference type="NCBI Taxonomy" id="317549"/>
    <lineage>
        <taxon>Eukaryota</taxon>
        <taxon>Metazoa</taxon>
        <taxon>Cnidaria</taxon>
        <taxon>Anthozoa</taxon>
        <taxon>Octocorallia</taxon>
        <taxon>Malacalcyonacea</taxon>
        <taxon>Plexauridae</taxon>
        <taxon>Paramuricea</taxon>
    </lineage>
</organism>
<dbReference type="InterPro" id="IPR000477">
    <property type="entry name" value="RT_dom"/>
</dbReference>
<name>A0A7D9J7E7_PARCT</name>
<evidence type="ECO:0000313" key="2">
    <source>
        <dbReference type="Proteomes" id="UP001152795"/>
    </source>
</evidence>